<dbReference type="KEGG" id="snw:BBN63_32055"/>
<dbReference type="Gene3D" id="3.40.190.10">
    <property type="entry name" value="Periplasmic binding protein-like II"/>
    <property type="match status" value="2"/>
</dbReference>
<dbReference type="EMBL" id="CP018047">
    <property type="protein sequence ID" value="AQU70123.1"/>
    <property type="molecule type" value="Genomic_DNA"/>
</dbReference>
<dbReference type="SUPFAM" id="SSF53850">
    <property type="entry name" value="Periplasmic binding protein-like II"/>
    <property type="match status" value="1"/>
</dbReference>
<keyword evidence="2" id="KW-1185">Reference proteome</keyword>
<dbReference type="PANTHER" id="PTHR30024">
    <property type="entry name" value="ALIPHATIC SULFONATES-BINDING PROTEIN-RELATED"/>
    <property type="match status" value="1"/>
</dbReference>
<evidence type="ECO:0000313" key="1">
    <source>
        <dbReference type="EMBL" id="AQU70123.1"/>
    </source>
</evidence>
<accession>A0A1U9R1M4</accession>
<gene>
    <name evidence="1" type="ORF">BBN63_32055</name>
</gene>
<name>A0A1U9R1M4_STRNV</name>
<evidence type="ECO:0000313" key="2">
    <source>
        <dbReference type="Proteomes" id="UP000189677"/>
    </source>
</evidence>
<dbReference type="Proteomes" id="UP000189677">
    <property type="component" value="Chromosome"/>
</dbReference>
<proteinExistence type="predicted"/>
<reference evidence="1 2" key="1">
    <citation type="submission" date="2016-11" db="EMBL/GenBank/DDBJ databases">
        <title>Complete genome sequence of Streptomyces niveus SCSIO 3406.</title>
        <authorList>
            <person name="Zhu Q."/>
            <person name="Cheng W."/>
            <person name="Song Y."/>
            <person name="Li Q."/>
            <person name="Ju J."/>
        </authorList>
    </citation>
    <scope>NUCLEOTIDE SEQUENCE [LARGE SCALE GENOMIC DNA]</scope>
    <source>
        <strain evidence="1 2">SCSIO 3406</strain>
    </source>
</reference>
<protein>
    <submittedName>
        <fullName evidence="1">Nitrate ABC transporter substrate-binding protein</fullName>
    </submittedName>
</protein>
<dbReference type="Pfam" id="PF13379">
    <property type="entry name" value="NMT1_2"/>
    <property type="match status" value="1"/>
</dbReference>
<organism evidence="1 2">
    <name type="scientific">Streptomyces niveus</name>
    <name type="common">Streptomyces spheroides</name>
    <dbReference type="NCBI Taxonomy" id="193462"/>
    <lineage>
        <taxon>Bacteria</taxon>
        <taxon>Bacillati</taxon>
        <taxon>Actinomycetota</taxon>
        <taxon>Actinomycetes</taxon>
        <taxon>Kitasatosporales</taxon>
        <taxon>Streptomycetaceae</taxon>
        <taxon>Streptomyces</taxon>
    </lineage>
</organism>
<sequence length="342" mass="36802">MLAGCANADRAGSSGGAAEDGSLKVRVISTTSTFTDLPTVVILARDYFAKVGLDATVDHGAGNASLITQTVISGDAEIGTSGTGALYNAYAEGMTDLVSLGTTNPSITFGLALNQDTIDTLAERGVTPKSPVRDRVRALRGLDLAASPQGSTGNSYLRRMLSEYGLDPDQDVTIVPNNDPTAQIASTRQGRTDGFAQSFPRVNFPGSESWGGLWLNWAVDLPELLPLASHDYYTTRAWLSKNPEVAKRVMKAMWLAHRDLQNPTAELREQVRKLPDFIDLNEDAFRAGWELAVGAYKGATPLTTKKMFDNEASLVNADRAKPLRFGFDDIYDLSAAKAAQPR</sequence>
<dbReference type="AlphaFoldDB" id="A0A1U9R1M4"/>